<evidence type="ECO:0000313" key="2">
    <source>
        <dbReference type="Proteomes" id="UP000287166"/>
    </source>
</evidence>
<reference evidence="1 2" key="1">
    <citation type="journal article" date="2018" name="Sci. Rep.">
        <title>Genome sequence of the cauliflower mushroom Sparassis crispa (Hanabiratake) and its association with beneficial usage.</title>
        <authorList>
            <person name="Kiyama R."/>
            <person name="Furutani Y."/>
            <person name="Kawaguchi K."/>
            <person name="Nakanishi T."/>
        </authorList>
    </citation>
    <scope>NUCLEOTIDE SEQUENCE [LARGE SCALE GENOMIC DNA]</scope>
</reference>
<protein>
    <submittedName>
        <fullName evidence="1">Uncharacterized protein</fullName>
    </submittedName>
</protein>
<sequence length="327" mass="35558">MCARCEANELAAEKTEKHKKTETYFIGINNAGATTGAPQNEAEPELQDLGPKIEIKIGDHTLDQEDIIALLGLGGLADPTFPLCLSQSHFGALITGLTVLLDATPQTPGSNTPNLYDLQYMEPAPDLPITYVEDARPLRSPPLPFSNLSSTAMTCCDDSPARVLPQERKYAIRMSSYTESHLDIPPLPEHPILGNLTRDTRGKSIYDLLSDAVSQYTQYRQHNMFSSVCLRSPATIVYAPMQTCYGPARPCVQMMVMQAEFCLNGMDRASICYGLAVSFFFGSDAHPPDSFFPAPIVGKLFPSPSVGPRFSDDLAGAVGMVCEGPEM</sequence>
<keyword evidence="2" id="KW-1185">Reference proteome</keyword>
<dbReference type="AlphaFoldDB" id="A0A401H503"/>
<gene>
    <name evidence="1" type="ORF">SCP_1601540</name>
</gene>
<dbReference type="EMBL" id="BFAD01000016">
    <property type="protein sequence ID" value="GBE89492.1"/>
    <property type="molecule type" value="Genomic_DNA"/>
</dbReference>
<comment type="caution">
    <text evidence="1">The sequence shown here is derived from an EMBL/GenBank/DDBJ whole genome shotgun (WGS) entry which is preliminary data.</text>
</comment>
<evidence type="ECO:0000313" key="1">
    <source>
        <dbReference type="EMBL" id="GBE89492.1"/>
    </source>
</evidence>
<name>A0A401H503_9APHY</name>
<proteinExistence type="predicted"/>
<dbReference type="GeneID" id="38786409"/>
<dbReference type="RefSeq" id="XP_027620405.1">
    <property type="nucleotide sequence ID" value="XM_027764604.1"/>
</dbReference>
<organism evidence="1 2">
    <name type="scientific">Sparassis crispa</name>
    <dbReference type="NCBI Taxonomy" id="139825"/>
    <lineage>
        <taxon>Eukaryota</taxon>
        <taxon>Fungi</taxon>
        <taxon>Dikarya</taxon>
        <taxon>Basidiomycota</taxon>
        <taxon>Agaricomycotina</taxon>
        <taxon>Agaricomycetes</taxon>
        <taxon>Polyporales</taxon>
        <taxon>Sparassidaceae</taxon>
        <taxon>Sparassis</taxon>
    </lineage>
</organism>
<dbReference type="InParanoid" id="A0A401H503"/>
<accession>A0A401H503</accession>
<dbReference type="Proteomes" id="UP000287166">
    <property type="component" value="Unassembled WGS sequence"/>
</dbReference>